<dbReference type="PATRIC" id="fig|1544416.3.peg.1952"/>
<dbReference type="Pfam" id="PF05534">
    <property type="entry name" value="HicB"/>
    <property type="match status" value="1"/>
</dbReference>
<organism evidence="1 2">
    <name type="scientific">Corynebacterium oculi</name>
    <dbReference type="NCBI Taxonomy" id="1544416"/>
    <lineage>
        <taxon>Bacteria</taxon>
        <taxon>Bacillati</taxon>
        <taxon>Actinomycetota</taxon>
        <taxon>Actinomycetes</taxon>
        <taxon>Mycobacteriales</taxon>
        <taxon>Corynebacteriaceae</taxon>
        <taxon>Corynebacterium</taxon>
    </lineage>
</organism>
<dbReference type="AlphaFoldDB" id="A0A0Q1AAZ8"/>
<dbReference type="InterPro" id="IPR008651">
    <property type="entry name" value="Uncharacterised_HicB"/>
</dbReference>
<gene>
    <name evidence="1" type="ORF">Cocul_01954</name>
</gene>
<dbReference type="SUPFAM" id="SSF47598">
    <property type="entry name" value="Ribbon-helix-helix"/>
    <property type="match status" value="1"/>
</dbReference>
<keyword evidence="2" id="KW-1185">Reference proteome</keyword>
<dbReference type="SUPFAM" id="SSF143100">
    <property type="entry name" value="TTHA1013/TTHA0281-like"/>
    <property type="match status" value="1"/>
</dbReference>
<evidence type="ECO:0000313" key="1">
    <source>
        <dbReference type="EMBL" id="KQB83878.1"/>
    </source>
</evidence>
<protein>
    <submittedName>
        <fullName evidence="1">HicB family protein</fullName>
    </submittedName>
</protein>
<proteinExistence type="predicted"/>
<comment type="caution">
    <text evidence="1">The sequence shown here is derived from an EMBL/GenBank/DDBJ whole genome shotgun (WGS) entry which is preliminary data.</text>
</comment>
<dbReference type="EMBL" id="LKST01000003">
    <property type="protein sequence ID" value="KQB83878.1"/>
    <property type="molecule type" value="Genomic_DNA"/>
</dbReference>
<dbReference type="GO" id="GO:0006355">
    <property type="term" value="P:regulation of DNA-templated transcription"/>
    <property type="evidence" value="ECO:0007669"/>
    <property type="project" value="InterPro"/>
</dbReference>
<dbReference type="InterPro" id="IPR035069">
    <property type="entry name" value="TTHA1013/TTHA0281-like"/>
</dbReference>
<reference evidence="1 2" key="1">
    <citation type="submission" date="2015-10" db="EMBL/GenBank/DDBJ databases">
        <title>Corynebacteirum lowii and Corynebacterium oculi species nova, derived from human clinical disease and and emended description of Corynebacterium mastiditis.</title>
        <authorList>
            <person name="Bernard K."/>
            <person name="Pacheco A.L."/>
            <person name="Mcdougall C."/>
            <person name="Burtx T."/>
            <person name="Weibe D."/>
            <person name="Tyler S."/>
            <person name="Olson A.B."/>
            <person name="Cnockaert M."/>
            <person name="Eguchi H."/>
            <person name="Kuwahara T."/>
            <person name="Nakayama-Imaohji H."/>
            <person name="Boudewijins M."/>
            <person name="Van Hoecke F."/>
            <person name="Bernier A.-M."/>
            <person name="Vandamme P."/>
        </authorList>
    </citation>
    <scope>NUCLEOTIDE SEQUENCE [LARGE SCALE GENOMIC DNA]</scope>
    <source>
        <strain evidence="1 2">NML 130210</strain>
    </source>
</reference>
<dbReference type="InterPro" id="IPR010985">
    <property type="entry name" value="Ribbon_hlx_hlx"/>
</dbReference>
<sequence length="109" mass="12197">MVDIDKYTYQTFWSEEDGEYVGTVLEFPSLSWLDPVRDGAEKGIISLVKEIVLDMKANGEKIPVPLGTQSYSGKFQVRTSRSVHKRLVMEAARDGVSLNAFINQKLSAV</sequence>
<name>A0A0Q1AAZ8_9CORY</name>
<evidence type="ECO:0000313" key="2">
    <source>
        <dbReference type="Proteomes" id="UP000050517"/>
    </source>
</evidence>
<dbReference type="Proteomes" id="UP000050517">
    <property type="component" value="Unassembled WGS sequence"/>
</dbReference>
<accession>A0A0Q1AAZ8</accession>